<feature type="region of interest" description="Disordered" evidence="1">
    <location>
        <begin position="1"/>
        <end position="34"/>
    </location>
</feature>
<proteinExistence type="predicted"/>
<evidence type="ECO:0000313" key="2">
    <source>
        <dbReference type="EMBL" id="KLT42476.1"/>
    </source>
</evidence>
<evidence type="ECO:0000256" key="1">
    <source>
        <dbReference type="SAM" id="MobiDB-lite"/>
    </source>
</evidence>
<name>A0A0J0XMZ5_9TREE</name>
<reference evidence="2 3" key="1">
    <citation type="submission" date="2015-03" db="EMBL/GenBank/DDBJ databases">
        <title>Genomics and transcriptomics of the oil-accumulating basidiomycete yeast T. oleaginosus allow insights into substrate utilization and the diverse evolutionary trajectories of mating systems in fungi.</title>
        <authorList>
            <consortium name="DOE Joint Genome Institute"/>
            <person name="Kourist R."/>
            <person name="Kracht O."/>
            <person name="Bracharz F."/>
            <person name="Lipzen A."/>
            <person name="Nolan M."/>
            <person name="Ohm R."/>
            <person name="Grigoriev I."/>
            <person name="Sun S."/>
            <person name="Heitman J."/>
            <person name="Bruck T."/>
            <person name="Nowrousian M."/>
        </authorList>
    </citation>
    <scope>NUCLEOTIDE SEQUENCE [LARGE SCALE GENOMIC DNA]</scope>
    <source>
        <strain evidence="2 3">IBC0246</strain>
    </source>
</reference>
<evidence type="ECO:0000313" key="3">
    <source>
        <dbReference type="Proteomes" id="UP000053611"/>
    </source>
</evidence>
<feature type="region of interest" description="Disordered" evidence="1">
    <location>
        <begin position="164"/>
        <end position="207"/>
    </location>
</feature>
<dbReference type="OrthoDB" id="5876637at2759"/>
<protein>
    <submittedName>
        <fullName evidence="2">Uncharacterized protein</fullName>
    </submittedName>
</protein>
<dbReference type="GO" id="GO:0005634">
    <property type="term" value="C:nucleus"/>
    <property type="evidence" value="ECO:0007669"/>
    <property type="project" value="TreeGrafter"/>
</dbReference>
<dbReference type="GeneID" id="28987272"/>
<accession>A0A0J0XMZ5</accession>
<dbReference type="InterPro" id="IPR026680">
    <property type="entry name" value="CCDC137"/>
</dbReference>
<feature type="region of interest" description="Disordered" evidence="1">
    <location>
        <begin position="114"/>
        <end position="151"/>
    </location>
</feature>
<dbReference type="AlphaFoldDB" id="A0A0J0XMZ5"/>
<feature type="compositionally biased region" description="Basic and acidic residues" evidence="1">
    <location>
        <begin position="183"/>
        <end position="199"/>
    </location>
</feature>
<dbReference type="STRING" id="879819.A0A0J0XMZ5"/>
<keyword evidence="3" id="KW-1185">Reference proteome</keyword>
<organism evidence="2 3">
    <name type="scientific">Cutaneotrichosporon oleaginosum</name>
    <dbReference type="NCBI Taxonomy" id="879819"/>
    <lineage>
        <taxon>Eukaryota</taxon>
        <taxon>Fungi</taxon>
        <taxon>Dikarya</taxon>
        <taxon>Basidiomycota</taxon>
        <taxon>Agaricomycotina</taxon>
        <taxon>Tremellomycetes</taxon>
        <taxon>Trichosporonales</taxon>
        <taxon>Trichosporonaceae</taxon>
        <taxon>Cutaneotrichosporon</taxon>
    </lineage>
</organism>
<dbReference type="Proteomes" id="UP000053611">
    <property type="component" value="Unassembled WGS sequence"/>
</dbReference>
<feature type="region of interest" description="Disordered" evidence="1">
    <location>
        <begin position="46"/>
        <end position="94"/>
    </location>
</feature>
<dbReference type="PANTHER" id="PTHR21838">
    <property type="entry name" value="COILED-COIL DOMAIN-CONTAINING PROTEIN 137"/>
    <property type="match status" value="1"/>
</dbReference>
<dbReference type="EMBL" id="KQ087205">
    <property type="protein sequence ID" value="KLT42476.1"/>
    <property type="molecule type" value="Genomic_DNA"/>
</dbReference>
<dbReference type="PANTHER" id="PTHR21838:SF2">
    <property type="entry name" value="COILED-COIL DOMAIN-CONTAINING PROTEIN 137"/>
    <property type="match status" value="1"/>
</dbReference>
<feature type="compositionally biased region" description="Basic and acidic residues" evidence="1">
    <location>
        <begin position="54"/>
        <end position="94"/>
    </location>
</feature>
<gene>
    <name evidence="2" type="ORF">CC85DRAFT_328211</name>
</gene>
<sequence length="232" mass="25981">MPHKRAKRSVREAEKAKKGYSLPPTKADDDMPRGAMRILNAGKVQAAFRAAGRKNSEDTGERKRARDDDGATERKRPKTEEGLPKIAPHESLGEYNRRIEALLRPGVSGAIKKAEAARGAAKKAAEDEKRARIAKAQGKVANGPEKEEKGEVKFNKPEKTFAEKERRRLNDVAQAPPSLPRLRMAEKAEKKGKKSERDPLNAGQRRIMEAERERVVALYRDMKAKKEAERAK</sequence>